<dbReference type="GO" id="GO:0005938">
    <property type="term" value="C:cell cortex"/>
    <property type="evidence" value="ECO:0007669"/>
    <property type="project" value="TreeGrafter"/>
</dbReference>
<dbReference type="PANTHER" id="PTHR39387:SF1">
    <property type="entry name" value="SHAVENOID, ISOFORM B"/>
    <property type="match status" value="1"/>
</dbReference>
<gene>
    <name evidence="2" type="ORF">L9F63_019742</name>
</gene>
<keyword evidence="1" id="KW-0812">Transmembrane</keyword>
<reference evidence="2" key="2">
    <citation type="submission" date="2023-05" db="EMBL/GenBank/DDBJ databases">
        <authorList>
            <person name="Fouks B."/>
        </authorList>
    </citation>
    <scope>NUCLEOTIDE SEQUENCE</scope>
    <source>
        <strain evidence="2">Stay&amp;Tobe</strain>
        <tissue evidence="2">Testes</tissue>
    </source>
</reference>
<evidence type="ECO:0000313" key="2">
    <source>
        <dbReference type="EMBL" id="KAJ9586667.1"/>
    </source>
</evidence>
<keyword evidence="3" id="KW-1185">Reference proteome</keyword>
<name>A0AAD7ZV26_DIPPU</name>
<evidence type="ECO:0000256" key="1">
    <source>
        <dbReference type="SAM" id="Phobius"/>
    </source>
</evidence>
<organism evidence="2 3">
    <name type="scientific">Diploptera punctata</name>
    <name type="common">Pacific beetle cockroach</name>
    <dbReference type="NCBI Taxonomy" id="6984"/>
    <lineage>
        <taxon>Eukaryota</taxon>
        <taxon>Metazoa</taxon>
        <taxon>Ecdysozoa</taxon>
        <taxon>Arthropoda</taxon>
        <taxon>Hexapoda</taxon>
        <taxon>Insecta</taxon>
        <taxon>Pterygota</taxon>
        <taxon>Neoptera</taxon>
        <taxon>Polyneoptera</taxon>
        <taxon>Dictyoptera</taxon>
        <taxon>Blattodea</taxon>
        <taxon>Blaberoidea</taxon>
        <taxon>Blaberidae</taxon>
        <taxon>Diplopterinae</taxon>
        <taxon>Diploptera</taxon>
    </lineage>
</organism>
<protein>
    <submittedName>
        <fullName evidence="2">Uncharacterized protein</fullName>
    </submittedName>
</protein>
<reference evidence="2" key="1">
    <citation type="journal article" date="2023" name="IScience">
        <title>Live-bearing cockroach genome reveals convergent evolutionary mechanisms linked to viviparity in insects and beyond.</title>
        <authorList>
            <person name="Fouks B."/>
            <person name="Harrison M.C."/>
            <person name="Mikhailova A.A."/>
            <person name="Marchal E."/>
            <person name="English S."/>
            <person name="Carruthers M."/>
            <person name="Jennings E.C."/>
            <person name="Chiamaka E.L."/>
            <person name="Frigard R.A."/>
            <person name="Pippel M."/>
            <person name="Attardo G.M."/>
            <person name="Benoit J.B."/>
            <person name="Bornberg-Bauer E."/>
            <person name="Tobe S.S."/>
        </authorList>
    </citation>
    <scope>NUCLEOTIDE SEQUENCE</scope>
    <source>
        <strain evidence="2">Stay&amp;Tobe</strain>
    </source>
</reference>
<keyword evidence="1" id="KW-0472">Membrane</keyword>
<feature type="transmembrane region" description="Helical" evidence="1">
    <location>
        <begin position="156"/>
        <end position="180"/>
    </location>
</feature>
<evidence type="ECO:0000313" key="3">
    <source>
        <dbReference type="Proteomes" id="UP001233999"/>
    </source>
</evidence>
<dbReference type="GO" id="GO:0035317">
    <property type="term" value="P:imaginal disc-derived wing hair organization"/>
    <property type="evidence" value="ECO:0007669"/>
    <property type="project" value="TreeGrafter"/>
</dbReference>
<comment type="caution">
    <text evidence="2">The sequence shown here is derived from an EMBL/GenBank/DDBJ whole genome shotgun (WGS) entry which is preliminary data.</text>
</comment>
<accession>A0AAD7ZV26</accession>
<dbReference type="AlphaFoldDB" id="A0AAD7ZV26"/>
<dbReference type="PANTHER" id="PTHR39387">
    <property type="entry name" value="SHAVENOID, ISOFORM B"/>
    <property type="match status" value="1"/>
</dbReference>
<feature type="non-terminal residue" evidence="2">
    <location>
        <position position="359"/>
    </location>
</feature>
<keyword evidence="1" id="KW-1133">Transmembrane helix</keyword>
<proteinExistence type="predicted"/>
<dbReference type="Proteomes" id="UP001233999">
    <property type="component" value="Unassembled WGS sequence"/>
</dbReference>
<dbReference type="EMBL" id="JASPKZ010006854">
    <property type="protein sequence ID" value="KAJ9586667.1"/>
    <property type="molecule type" value="Genomic_DNA"/>
</dbReference>
<sequence>CTLAPFVSGSTTQKIPFVFLPLKGQIVYPSAEINFAGAVTPICVVSGAQFLTRAGWVDIHNNSYTEPPFRLFRDEGRTFLQWLGEVDLRFSMEGRVMLVHLMCKDVGSAGNVQDQRIFTPCVAFRVAGTPSIREVLFAVDAHTTDDVNKGLSVSEYIAIGVCSILLGLIYVASVFLYLHVRRRRKENCLREKERDLLESQPVHLSGAEEGVIKSNPLLVAKRHHLASGSFSNDKDNYPSDSASCCSDTDDVSDIAPASEDSIRLPQNVQVTSALIHSCGLSFSLQAEDLTIQPQEPSSIERLPEENVSIVETLEGREERPETVRAITNGTGRRKLYFNPAYFEPELLAAPPPAAIEFPD</sequence>